<evidence type="ECO:0000256" key="2">
    <source>
        <dbReference type="ARBA" id="ARBA00011424"/>
    </source>
</evidence>
<dbReference type="Gene3D" id="3.20.20.60">
    <property type="entry name" value="Phosphoenolpyruvate-binding domains"/>
    <property type="match status" value="1"/>
</dbReference>
<comment type="caution">
    <text evidence="7">The sequence shown here is derived from an EMBL/GenBank/DDBJ whole genome shotgun (WGS) entry which is preliminary data.</text>
</comment>
<evidence type="ECO:0000256" key="6">
    <source>
        <dbReference type="NCBIfam" id="TIGR00222"/>
    </source>
</evidence>
<dbReference type="InterPro" id="IPR003700">
    <property type="entry name" value="Pantoate_hydroxy_MeTrfase"/>
</dbReference>
<evidence type="ECO:0000256" key="5">
    <source>
        <dbReference type="ARBA" id="ARBA00022679"/>
    </source>
</evidence>
<dbReference type="EMBL" id="QGHD01000004">
    <property type="protein sequence ID" value="PWL03635.1"/>
    <property type="molecule type" value="Genomic_DNA"/>
</dbReference>
<keyword evidence="4" id="KW-0566">Pantothenate biosynthesis</keyword>
<dbReference type="SUPFAM" id="SSF51621">
    <property type="entry name" value="Phosphoenolpyruvate/pyruvate domain"/>
    <property type="match status" value="1"/>
</dbReference>
<dbReference type="CDD" id="cd06557">
    <property type="entry name" value="KPHMT-like"/>
    <property type="match status" value="1"/>
</dbReference>
<dbReference type="Pfam" id="PF02548">
    <property type="entry name" value="Pantoate_transf"/>
    <property type="match status" value="1"/>
</dbReference>
<comment type="similarity">
    <text evidence="1">Belongs to the PanB family.</text>
</comment>
<evidence type="ECO:0000313" key="7">
    <source>
        <dbReference type="EMBL" id="PWL03635.1"/>
    </source>
</evidence>
<evidence type="ECO:0000256" key="4">
    <source>
        <dbReference type="ARBA" id="ARBA00022655"/>
    </source>
</evidence>
<organism evidence="7 8">
    <name type="scientific">Hallerella porci</name>
    <dbReference type="NCBI Taxonomy" id="1945871"/>
    <lineage>
        <taxon>Bacteria</taxon>
        <taxon>Pseudomonadati</taxon>
        <taxon>Fibrobacterota</taxon>
        <taxon>Fibrobacteria</taxon>
        <taxon>Fibrobacterales</taxon>
        <taxon>Fibrobacteraceae</taxon>
        <taxon>Hallerella</taxon>
    </lineage>
</organism>
<reference evidence="7 8" key="1">
    <citation type="submission" date="2018-05" db="EMBL/GenBank/DDBJ databases">
        <title>Animal gut microbial communities from fecal samples from Wisconsin, USA.</title>
        <authorList>
            <person name="Neumann A."/>
        </authorList>
    </citation>
    <scope>NUCLEOTIDE SEQUENCE [LARGE SCALE GENOMIC DNA]</scope>
    <source>
        <strain evidence="7 8">UWS4</strain>
    </source>
</reference>
<accession>A0ABX5LQL1</accession>
<dbReference type="EC" id="2.1.2.11" evidence="3 6"/>
<evidence type="ECO:0000256" key="3">
    <source>
        <dbReference type="ARBA" id="ARBA00012618"/>
    </source>
</evidence>
<protein>
    <recommendedName>
        <fullName evidence="3 6">3-methyl-2-oxobutanoate hydroxymethyltransferase</fullName>
        <ecNumber evidence="3 6">2.1.2.11</ecNumber>
    </recommendedName>
</protein>
<dbReference type="NCBIfam" id="TIGR00222">
    <property type="entry name" value="panB"/>
    <property type="match status" value="1"/>
</dbReference>
<dbReference type="Proteomes" id="UP000245523">
    <property type="component" value="Unassembled WGS sequence"/>
</dbReference>
<dbReference type="InterPro" id="IPR040442">
    <property type="entry name" value="Pyrv_kinase-like_dom_sf"/>
</dbReference>
<evidence type="ECO:0000313" key="8">
    <source>
        <dbReference type="Proteomes" id="UP000245523"/>
    </source>
</evidence>
<dbReference type="PANTHER" id="PTHR20881:SF0">
    <property type="entry name" value="3-METHYL-2-OXOBUTANOATE HYDROXYMETHYLTRANSFERASE"/>
    <property type="match status" value="1"/>
</dbReference>
<dbReference type="InterPro" id="IPR015813">
    <property type="entry name" value="Pyrv/PenolPyrv_kinase-like_dom"/>
</dbReference>
<dbReference type="RefSeq" id="WP_106197845.1">
    <property type="nucleotide sequence ID" value="NZ_JAXEIU010000025.1"/>
</dbReference>
<evidence type="ECO:0000256" key="1">
    <source>
        <dbReference type="ARBA" id="ARBA00008676"/>
    </source>
</evidence>
<dbReference type="PANTHER" id="PTHR20881">
    <property type="entry name" value="3-METHYL-2-OXOBUTANOATE HYDROXYMETHYLTRANSFERASE"/>
    <property type="match status" value="1"/>
</dbReference>
<comment type="subunit">
    <text evidence="2">Homodecamer; pentamer of dimers.</text>
</comment>
<keyword evidence="8" id="KW-1185">Reference proteome</keyword>
<dbReference type="PIRSF" id="PIRSF000388">
    <property type="entry name" value="Pantoate_hydroxy_MeTrfase"/>
    <property type="match status" value="1"/>
</dbReference>
<proteinExistence type="inferred from homology"/>
<sequence length="248" mass="26905">MLSATQILECKGKRKIAQITAYDYGFAKIAEAAHADQILVGDSLANTMLGYKSTQSVGMNEMLIFTAAVCRGAPNTHVIGDMPYRSYETPELALENAKKFIDVGASSVKIEGYKPEVVEILRKNNIDVCAHLGLLPQTATSLKQVGKTEEEAERILKEAIEMDQCGAYAMVLEHIPESLGERITKAVKLITIGIGGGSHTDGHVTVLQDAIGINGGKIPPFATKFCSVFDVAKKGIEDYVKFVHEENF</sequence>
<gene>
    <name evidence="7" type="ORF">B0H50_10459</name>
</gene>
<keyword evidence="5" id="KW-0808">Transferase</keyword>
<name>A0ABX5LQL1_9BACT</name>